<organism evidence="1 2">
    <name type="scientific">Cohnella cellulosilytica</name>
    <dbReference type="NCBI Taxonomy" id="986710"/>
    <lineage>
        <taxon>Bacteria</taxon>
        <taxon>Bacillati</taxon>
        <taxon>Bacillota</taxon>
        <taxon>Bacilli</taxon>
        <taxon>Bacillales</taxon>
        <taxon>Paenibacillaceae</taxon>
        <taxon>Cohnella</taxon>
    </lineage>
</organism>
<reference evidence="2" key="1">
    <citation type="journal article" date="2019" name="Int. J. Syst. Evol. Microbiol.">
        <title>The Global Catalogue of Microorganisms (GCM) 10K type strain sequencing project: providing services to taxonomists for standard genome sequencing and annotation.</title>
        <authorList>
            <consortium name="The Broad Institute Genomics Platform"/>
            <consortium name="The Broad Institute Genome Sequencing Center for Infectious Disease"/>
            <person name="Wu L."/>
            <person name="Ma J."/>
        </authorList>
    </citation>
    <scope>NUCLEOTIDE SEQUENCE [LARGE SCALE GENOMIC DNA]</scope>
    <source>
        <strain evidence="2">KCTC 12907</strain>
    </source>
</reference>
<proteinExistence type="predicted"/>
<dbReference type="Proteomes" id="UP001596378">
    <property type="component" value="Unassembled WGS sequence"/>
</dbReference>
<evidence type="ECO:0000313" key="2">
    <source>
        <dbReference type="Proteomes" id="UP001596378"/>
    </source>
</evidence>
<gene>
    <name evidence="1" type="ORF">ACFQMJ_04790</name>
</gene>
<dbReference type="EMBL" id="JBHTAI010000002">
    <property type="protein sequence ID" value="MFC7147846.1"/>
    <property type="molecule type" value="Genomic_DNA"/>
</dbReference>
<name>A0ABW2F3S3_9BACL</name>
<keyword evidence="2" id="KW-1185">Reference proteome</keyword>
<dbReference type="RefSeq" id="WP_378047970.1">
    <property type="nucleotide sequence ID" value="NZ_JBHMDN010000016.1"/>
</dbReference>
<protein>
    <submittedName>
        <fullName evidence="1">Uncharacterized protein</fullName>
    </submittedName>
</protein>
<comment type="caution">
    <text evidence="1">The sequence shown here is derived from an EMBL/GenBank/DDBJ whole genome shotgun (WGS) entry which is preliminary data.</text>
</comment>
<sequence length="80" mass="9164">MKLLKLNNEELSNAITSGDTYIQIGSRKFMLFEIDEVSQSGNYEVTDPEEEMLLLDAMNADNPSLSKQEVLEQLARRNRK</sequence>
<accession>A0ABW2F3S3</accession>
<evidence type="ECO:0000313" key="1">
    <source>
        <dbReference type="EMBL" id="MFC7147846.1"/>
    </source>
</evidence>